<evidence type="ECO:0000313" key="6">
    <source>
        <dbReference type="Proteomes" id="UP000234341"/>
    </source>
</evidence>
<feature type="chain" id="PRO_5014995418" evidence="3">
    <location>
        <begin position="33"/>
        <end position="529"/>
    </location>
</feature>
<organism evidence="5 6">
    <name type="scientific">Cupriavidus pauculus</name>
    <dbReference type="NCBI Taxonomy" id="82633"/>
    <lineage>
        <taxon>Bacteria</taxon>
        <taxon>Pseudomonadati</taxon>
        <taxon>Pseudomonadota</taxon>
        <taxon>Betaproteobacteria</taxon>
        <taxon>Burkholderiales</taxon>
        <taxon>Burkholderiaceae</taxon>
        <taxon>Cupriavidus</taxon>
    </lineage>
</organism>
<dbReference type="Gene3D" id="3.10.105.10">
    <property type="entry name" value="Dipeptide-binding Protein, Domain 3"/>
    <property type="match status" value="1"/>
</dbReference>
<feature type="domain" description="Solute-binding protein family 5" evidence="4">
    <location>
        <begin position="79"/>
        <end position="437"/>
    </location>
</feature>
<dbReference type="RefSeq" id="WP_101684079.1">
    <property type="nucleotide sequence ID" value="NZ_PJRP01000014.1"/>
</dbReference>
<dbReference type="PANTHER" id="PTHR30290:SF38">
    <property type="entry name" value="D,D-DIPEPTIDE-BINDING PERIPLASMIC PROTEIN DDPA-RELATED"/>
    <property type="match status" value="1"/>
</dbReference>
<dbReference type="GO" id="GO:0015833">
    <property type="term" value="P:peptide transport"/>
    <property type="evidence" value="ECO:0007669"/>
    <property type="project" value="TreeGrafter"/>
</dbReference>
<dbReference type="Proteomes" id="UP000234341">
    <property type="component" value="Unassembled WGS sequence"/>
</dbReference>
<comment type="similarity">
    <text evidence="1">Belongs to the bacterial solute-binding protein 5 family.</text>
</comment>
<dbReference type="CDD" id="cd08517">
    <property type="entry name" value="PBP2_NikA_DppA_OppA_like_13"/>
    <property type="match status" value="1"/>
</dbReference>
<dbReference type="Gene3D" id="3.90.76.10">
    <property type="entry name" value="Dipeptide-binding Protein, Domain 1"/>
    <property type="match status" value="1"/>
</dbReference>
<dbReference type="Pfam" id="PF00496">
    <property type="entry name" value="SBP_bac_5"/>
    <property type="match status" value="1"/>
</dbReference>
<dbReference type="SUPFAM" id="SSF53850">
    <property type="entry name" value="Periplasmic binding protein-like II"/>
    <property type="match status" value="1"/>
</dbReference>
<keyword evidence="2 3" id="KW-0732">Signal</keyword>
<dbReference type="OrthoDB" id="9801799at2"/>
<dbReference type="AlphaFoldDB" id="A0A2N5C6Z8"/>
<dbReference type="InterPro" id="IPR039424">
    <property type="entry name" value="SBP_5"/>
</dbReference>
<dbReference type="InterPro" id="IPR000914">
    <property type="entry name" value="SBP_5_dom"/>
</dbReference>
<dbReference type="PANTHER" id="PTHR30290">
    <property type="entry name" value="PERIPLASMIC BINDING COMPONENT OF ABC TRANSPORTER"/>
    <property type="match status" value="1"/>
</dbReference>
<evidence type="ECO:0000256" key="2">
    <source>
        <dbReference type="ARBA" id="ARBA00022729"/>
    </source>
</evidence>
<gene>
    <name evidence="5" type="ORF">CYJ10_24775</name>
</gene>
<accession>A0A2N5C6Z8</accession>
<proteinExistence type="inferred from homology"/>
<reference evidence="5 6" key="1">
    <citation type="submission" date="2017-12" db="EMBL/GenBank/DDBJ databases">
        <title>Genome sequence of the active heterotrophic nitrifier-denitrifier, Cupriavidus pauculus UM1.</title>
        <authorList>
            <person name="Putonti C."/>
            <person name="Castignetti D."/>
        </authorList>
    </citation>
    <scope>NUCLEOTIDE SEQUENCE [LARGE SCALE GENOMIC DNA]</scope>
    <source>
        <strain evidence="5 6">UM1</strain>
    </source>
</reference>
<sequence>MTSKLPLPTARLLKIAACSIALTVGIAAGAHAQTRGGTLRAIAQPEPPTLMLGLNQQTPTQYVAGKIYESLLTWSPDMKPQPGLAKSWTISPDGKVYTFELQPNVKWHDGKPFSADDVVFSVDKFLRTVHPRARVVIDQFVQSVKAQGPNKVVITLKEPFAPFLKSFVSDNMPMVPKHIYDGTDYAKNPANQTPVGTGPFMFKEWKKGAYIVLTRNPNYWQKGKPYLDEIVFNVIPDAASRAVAFERGDVQVVSAGDVDNVEIKRLRALPNVEYTTKGWEMFSKLAYIQMNQRKAPFNNVKVRQAVMEAINRKFVVNSIFFGLGKVATGPISSTTPFYDGNVPAYGFDLKKARALIKESGVDPSKTTVRILSYPYGATWDRLGEYTRQCLEQLGFKVEIESADAGTWAKRVSDFDFDLTFSFTSQYGDPALGVSRLYLARNQVKGSAFVNNQGYVNPAVDAQWDKAAAATSDTERQQLYSSIQKTLVQEVANGYLFEMELPTLYSGKVHNLIQTAIGLNDTFADVYISK</sequence>
<evidence type="ECO:0000256" key="1">
    <source>
        <dbReference type="ARBA" id="ARBA00005695"/>
    </source>
</evidence>
<dbReference type="InterPro" id="IPR030678">
    <property type="entry name" value="Peptide/Ni-bd"/>
</dbReference>
<dbReference type="Gene3D" id="3.40.190.10">
    <property type="entry name" value="Periplasmic binding protein-like II"/>
    <property type="match status" value="1"/>
</dbReference>
<dbReference type="GO" id="GO:1904680">
    <property type="term" value="F:peptide transmembrane transporter activity"/>
    <property type="evidence" value="ECO:0007669"/>
    <property type="project" value="TreeGrafter"/>
</dbReference>
<name>A0A2N5C6Z8_9BURK</name>
<evidence type="ECO:0000259" key="4">
    <source>
        <dbReference type="Pfam" id="PF00496"/>
    </source>
</evidence>
<evidence type="ECO:0000313" key="5">
    <source>
        <dbReference type="EMBL" id="PLP97989.1"/>
    </source>
</evidence>
<dbReference type="GO" id="GO:0030288">
    <property type="term" value="C:outer membrane-bounded periplasmic space"/>
    <property type="evidence" value="ECO:0007669"/>
    <property type="project" value="UniProtKB-ARBA"/>
</dbReference>
<evidence type="ECO:0000256" key="3">
    <source>
        <dbReference type="SAM" id="SignalP"/>
    </source>
</evidence>
<dbReference type="PIRSF" id="PIRSF002741">
    <property type="entry name" value="MppA"/>
    <property type="match status" value="1"/>
</dbReference>
<dbReference type="GO" id="GO:0043190">
    <property type="term" value="C:ATP-binding cassette (ABC) transporter complex"/>
    <property type="evidence" value="ECO:0007669"/>
    <property type="project" value="InterPro"/>
</dbReference>
<feature type="signal peptide" evidence="3">
    <location>
        <begin position="1"/>
        <end position="32"/>
    </location>
</feature>
<comment type="caution">
    <text evidence="5">The sequence shown here is derived from an EMBL/GenBank/DDBJ whole genome shotgun (WGS) entry which is preliminary data.</text>
</comment>
<dbReference type="EMBL" id="PJRP01000014">
    <property type="protein sequence ID" value="PLP97989.1"/>
    <property type="molecule type" value="Genomic_DNA"/>
</dbReference>
<protein>
    <submittedName>
        <fullName evidence="5">Peptide ABC transporter substrate-binding protein</fullName>
    </submittedName>
</protein>